<organism evidence="1 2">
    <name type="scientific">Aspergillus parasiticus</name>
    <dbReference type="NCBI Taxonomy" id="5067"/>
    <lineage>
        <taxon>Eukaryota</taxon>
        <taxon>Fungi</taxon>
        <taxon>Dikarya</taxon>
        <taxon>Ascomycota</taxon>
        <taxon>Pezizomycotina</taxon>
        <taxon>Eurotiomycetes</taxon>
        <taxon>Eurotiomycetidae</taxon>
        <taxon>Eurotiales</taxon>
        <taxon>Aspergillaceae</taxon>
        <taxon>Aspergillus</taxon>
        <taxon>Aspergillus subgen. Circumdati</taxon>
    </lineage>
</organism>
<name>A0A5N6D9Q7_ASPPA</name>
<keyword evidence="2" id="KW-1185">Reference proteome</keyword>
<sequence>MASLFAVGDGHERSTGKLAAGFAILSDIGSKRMKTQFCCVASPFFFSRWGYQSGTLKFLVRLQQYPQVDLEVIATEDTKAIRTVFHMVPSDDFRIACLESWSTRRKSHPRPNGTVAVHHNNPHRNPTVNCLMGLQIYELSQPILGFLTPTMEDLGVAYCDFMGCRPSSRRRSTAVKL</sequence>
<accession>A0A5N6D9Q7</accession>
<protein>
    <submittedName>
        <fullName evidence="1">Uncharacterized protein</fullName>
    </submittedName>
</protein>
<dbReference type="Proteomes" id="UP000326532">
    <property type="component" value="Unassembled WGS sequence"/>
</dbReference>
<gene>
    <name evidence="1" type="ORF">BDV34DRAFT_228952</name>
</gene>
<dbReference type="AlphaFoldDB" id="A0A5N6D9Q7"/>
<proteinExistence type="predicted"/>
<dbReference type="EMBL" id="ML735014">
    <property type="protein sequence ID" value="KAB8201758.1"/>
    <property type="molecule type" value="Genomic_DNA"/>
</dbReference>
<evidence type="ECO:0000313" key="2">
    <source>
        <dbReference type="Proteomes" id="UP000326532"/>
    </source>
</evidence>
<evidence type="ECO:0000313" key="1">
    <source>
        <dbReference type="EMBL" id="KAB8201758.1"/>
    </source>
</evidence>
<dbReference type="VEuPathDB" id="FungiDB:BDV34DRAFT_228952"/>
<reference evidence="1 2" key="1">
    <citation type="submission" date="2019-04" db="EMBL/GenBank/DDBJ databases">
        <title>Fungal friends and foes A comparative genomics study of 23 Aspergillus species from section Flavi.</title>
        <authorList>
            <consortium name="DOE Joint Genome Institute"/>
            <person name="Kjaerbolling I."/>
            <person name="Vesth T.C."/>
            <person name="Frisvad J.C."/>
            <person name="Nybo J.L."/>
            <person name="Theobald S."/>
            <person name="Kildgaard S."/>
            <person name="Petersen T.I."/>
            <person name="Kuo A."/>
            <person name="Sato A."/>
            <person name="Lyhne E.K."/>
            <person name="Kogle M.E."/>
            <person name="Wiebenga A."/>
            <person name="Kun R.S."/>
            <person name="Lubbers R.J."/>
            <person name="Makela M.R."/>
            <person name="Barry K."/>
            <person name="Chovatia M."/>
            <person name="Clum A."/>
            <person name="Daum C."/>
            <person name="Haridas S."/>
            <person name="He G."/>
            <person name="LaButti K."/>
            <person name="Lipzen A."/>
            <person name="Mondo S."/>
            <person name="Pangilinan J."/>
            <person name="Riley R."/>
            <person name="Salamov A."/>
            <person name="Simmons B.A."/>
            <person name="Magnuson J.K."/>
            <person name="Henrissat B."/>
            <person name="Mortensen U.H."/>
            <person name="Larsen T.O."/>
            <person name="De vries R.P."/>
            <person name="Grigoriev I.V."/>
            <person name="Machida M."/>
            <person name="Baker S.E."/>
            <person name="Andersen M.R."/>
        </authorList>
    </citation>
    <scope>NUCLEOTIDE SEQUENCE [LARGE SCALE GENOMIC DNA]</scope>
    <source>
        <strain evidence="1 2">CBS 117618</strain>
    </source>
</reference>